<evidence type="ECO:0000313" key="3">
    <source>
        <dbReference type="Proteomes" id="UP000692954"/>
    </source>
</evidence>
<evidence type="ECO:0000256" key="1">
    <source>
        <dbReference type="SAM" id="MobiDB-lite"/>
    </source>
</evidence>
<reference evidence="2" key="1">
    <citation type="submission" date="2021-01" db="EMBL/GenBank/DDBJ databases">
        <authorList>
            <consortium name="Genoscope - CEA"/>
            <person name="William W."/>
        </authorList>
    </citation>
    <scope>NUCLEOTIDE SEQUENCE</scope>
</reference>
<organism evidence="2 3">
    <name type="scientific">Paramecium sonneborni</name>
    <dbReference type="NCBI Taxonomy" id="65129"/>
    <lineage>
        <taxon>Eukaryota</taxon>
        <taxon>Sar</taxon>
        <taxon>Alveolata</taxon>
        <taxon>Ciliophora</taxon>
        <taxon>Intramacronucleata</taxon>
        <taxon>Oligohymenophorea</taxon>
        <taxon>Peniculida</taxon>
        <taxon>Parameciidae</taxon>
        <taxon>Paramecium</taxon>
    </lineage>
</organism>
<comment type="caution">
    <text evidence="2">The sequence shown here is derived from an EMBL/GenBank/DDBJ whole genome shotgun (WGS) entry which is preliminary data.</text>
</comment>
<accession>A0A8S1MPE2</accession>
<sequence length="257" mass="30805">MNYKIQQYSPSQLYENKARLFESLIKEWNNMNNQEKAKYREKVKFTNEIEKVKQNKDESILETLQETAIEKQEQISQQIIIEKSQRQESSENLSAQLIKERQNSNKVRFFEEQKQDFLNSYDIISERETNSQQFPIKSQTSPIQEVIQKEEEKKQNEITDNLDKNQNYENSNLENEEYEKPIIRQRKKPGPKPKDRSLKGIVEQIKPKKNSDQKKALSPSKQIQLEQQKNPKYFFIEQTLTLRQLKDQVKIFLKQNE</sequence>
<gene>
    <name evidence="2" type="ORF">PSON_ATCC_30995.1.T0380253</name>
</gene>
<dbReference type="EMBL" id="CAJJDN010000038">
    <property type="protein sequence ID" value="CAD8079043.1"/>
    <property type="molecule type" value="Genomic_DNA"/>
</dbReference>
<feature type="region of interest" description="Disordered" evidence="1">
    <location>
        <begin position="150"/>
        <end position="224"/>
    </location>
</feature>
<evidence type="ECO:0000313" key="2">
    <source>
        <dbReference type="EMBL" id="CAD8079043.1"/>
    </source>
</evidence>
<feature type="compositionally biased region" description="Basic and acidic residues" evidence="1">
    <location>
        <begin position="205"/>
        <end position="215"/>
    </location>
</feature>
<name>A0A8S1MPE2_9CILI</name>
<dbReference type="OrthoDB" id="307814at2759"/>
<feature type="compositionally biased region" description="Basic and acidic residues" evidence="1">
    <location>
        <begin position="150"/>
        <end position="163"/>
    </location>
</feature>
<protein>
    <submittedName>
        <fullName evidence="2">Uncharacterized protein</fullName>
    </submittedName>
</protein>
<dbReference type="Proteomes" id="UP000692954">
    <property type="component" value="Unassembled WGS sequence"/>
</dbReference>
<keyword evidence="3" id="KW-1185">Reference proteome</keyword>
<proteinExistence type="predicted"/>
<dbReference type="AlphaFoldDB" id="A0A8S1MPE2"/>